<keyword evidence="5" id="KW-0967">Endosome</keyword>
<keyword evidence="7" id="KW-0862">Zinc</keyword>
<evidence type="ECO:0000256" key="2">
    <source>
        <dbReference type="ARBA" id="ARBA00022553"/>
    </source>
</evidence>
<proteinExistence type="evidence at transcript level"/>
<dbReference type="PROSITE" id="PS50826">
    <property type="entry name" value="RUN"/>
    <property type="match status" value="1"/>
</dbReference>
<evidence type="ECO:0000256" key="3">
    <source>
        <dbReference type="ARBA" id="ARBA00022723"/>
    </source>
</evidence>
<organism evidence="11">
    <name type="scientific">Hirondellea gigas</name>
    <dbReference type="NCBI Taxonomy" id="1518452"/>
    <lineage>
        <taxon>Eukaryota</taxon>
        <taxon>Metazoa</taxon>
        <taxon>Ecdysozoa</taxon>
        <taxon>Arthropoda</taxon>
        <taxon>Crustacea</taxon>
        <taxon>Multicrustacea</taxon>
        <taxon>Malacostraca</taxon>
        <taxon>Eumalacostraca</taxon>
        <taxon>Peracarida</taxon>
        <taxon>Amphipoda</taxon>
        <taxon>Amphilochidea</taxon>
        <taxon>Lysianassida</taxon>
        <taxon>Lysianassidira</taxon>
        <taxon>Lysianassoidea</taxon>
        <taxon>Lysianassidae</taxon>
        <taxon>Hirondellea</taxon>
    </lineage>
</organism>
<feature type="region of interest" description="Disordered" evidence="9">
    <location>
        <begin position="315"/>
        <end position="373"/>
    </location>
</feature>
<evidence type="ECO:0000256" key="6">
    <source>
        <dbReference type="ARBA" id="ARBA00022771"/>
    </source>
</evidence>
<feature type="region of interest" description="Disordered" evidence="9">
    <location>
        <begin position="722"/>
        <end position="748"/>
    </location>
</feature>
<dbReference type="InterPro" id="IPR004012">
    <property type="entry name" value="Run_dom"/>
</dbReference>
<evidence type="ECO:0000259" key="10">
    <source>
        <dbReference type="PROSITE" id="PS50826"/>
    </source>
</evidence>
<reference evidence="11" key="1">
    <citation type="journal article" date="2018" name="Biosci. Biotechnol. Biochem.">
        <title>Polysaccharide hydrolase of the hadal zone amphipods Hirondellea gigas.</title>
        <authorList>
            <person name="Kobayashi H."/>
            <person name="Nagahama T."/>
            <person name="Arai W."/>
            <person name="Sasagawa Y."/>
            <person name="Umeda M."/>
            <person name="Hayashi T."/>
            <person name="Nikaido I."/>
            <person name="Watanabe H."/>
            <person name="Oguri K."/>
            <person name="Kitazato H."/>
            <person name="Fujioka K."/>
            <person name="Kido Y."/>
            <person name="Takami H."/>
        </authorList>
    </citation>
    <scope>NUCLEOTIDE SEQUENCE</scope>
    <source>
        <tissue evidence="11">Whole body</tissue>
    </source>
</reference>
<evidence type="ECO:0000256" key="5">
    <source>
        <dbReference type="ARBA" id="ARBA00022753"/>
    </source>
</evidence>
<dbReference type="PANTHER" id="PTHR12326">
    <property type="entry name" value="PLECKSTRIN HOMOLOGY DOMAIN CONTAINING PROTEIN"/>
    <property type="match status" value="1"/>
</dbReference>
<dbReference type="GO" id="GO:0006914">
    <property type="term" value="P:autophagy"/>
    <property type="evidence" value="ECO:0007669"/>
    <property type="project" value="UniProtKB-KW"/>
</dbReference>
<keyword evidence="3" id="KW-0479">Metal-binding</keyword>
<dbReference type="EMBL" id="IACF01003370">
    <property type="protein sequence ID" value="LAB68987.1"/>
    <property type="molecule type" value="mRNA"/>
</dbReference>
<keyword evidence="4" id="KW-0677">Repeat</keyword>
<dbReference type="Pfam" id="PF13901">
    <property type="entry name" value="RH_dom"/>
    <property type="match status" value="1"/>
</dbReference>
<name>A0A2P2I4M6_9CRUS</name>
<evidence type="ECO:0000256" key="7">
    <source>
        <dbReference type="ARBA" id="ARBA00022833"/>
    </source>
</evidence>
<feature type="region of interest" description="Disordered" evidence="9">
    <location>
        <begin position="431"/>
        <end position="450"/>
    </location>
</feature>
<dbReference type="InterPro" id="IPR037213">
    <property type="entry name" value="Run_dom_sf"/>
</dbReference>
<dbReference type="Gene3D" id="1.20.58.900">
    <property type="match status" value="1"/>
</dbReference>
<dbReference type="AlphaFoldDB" id="A0A2P2I4M6"/>
<dbReference type="SUPFAM" id="SSF140741">
    <property type="entry name" value="RUN domain-like"/>
    <property type="match status" value="1"/>
</dbReference>
<keyword evidence="8" id="KW-0072">Autophagy</keyword>
<sequence>MSSKKEKQAKRDEILRFQLLEHINDVVQSLLKPIGDTSKLYVRHPQPNADPTRVPVKVFGTSDLTNTLCSSLEAVFIHGLKNSYSSRVSSFFVSDPDMMPVPNFWPVVMSVCHKDDIKEVCNLAFITSDVGRGRSWLRLIINSCQVSSYIDALTRELSVLKDYYSPTSLLRTPECCFQLQGTLLPLSTLQFQLATNSAVLNTWTQTPLILSGLWMPPAGHTVHGWSQPVKEGIDAASTLLYTEQREHETKRPDVFMEETPLDDHLFYAILAATPSTNFIDSADAAEKSDVEEIPKKKPLVVRTLHPKLDRFGNVYIPPKDLLNNEEQTDQSNLTDDKDTGIGTMEDSVPNKSSKDEESNRGGDQHHRASSECSDSLVGSYIMDRSEDGSIITSASSLDYATLIARRLDNVDYRYITNNGQFFGASGALLEGQEETTTPSPEETDDASSTDHDFEVVAHDKKALQVQRVSSLVARLCTQYGLDEQNYQCYQCRAFIGMFYGESRVCSMDGRSYCIVCHSNELAIVPARVLYNWDLRQHAVCDSTSRWLGENYDVPMLDIRATNPKLYNHVDELEQLKSLRTQLQYLRAYLFTCSTEGVAAKLRLLLPEREHFYEHVHLYSLADLVLISRGGLLSEVQEAVCFARLHIRDCKRCVARGFHCEICSRNDVIFPYELDIAQTCPECCGVYHRRCARTVTACPRCVRRKARKQKLVEVEQAIEATEELDELDTRTTQNAAARHSEETEASSTR</sequence>
<dbReference type="SMART" id="SM00593">
    <property type="entry name" value="RUN"/>
    <property type="match status" value="1"/>
</dbReference>
<dbReference type="GO" id="GO:0005770">
    <property type="term" value="C:late endosome"/>
    <property type="evidence" value="ECO:0007669"/>
    <property type="project" value="UniProtKB-SubCell"/>
</dbReference>
<dbReference type="InterPro" id="IPR051366">
    <property type="entry name" value="DEF8"/>
</dbReference>
<dbReference type="GO" id="GO:0008270">
    <property type="term" value="F:zinc ion binding"/>
    <property type="evidence" value="ECO:0007669"/>
    <property type="project" value="UniProtKB-KW"/>
</dbReference>
<feature type="domain" description="RUN" evidence="10">
    <location>
        <begin position="59"/>
        <end position="198"/>
    </location>
</feature>
<keyword evidence="2" id="KW-0597">Phosphoprotein</keyword>
<evidence type="ECO:0000256" key="9">
    <source>
        <dbReference type="SAM" id="MobiDB-lite"/>
    </source>
</evidence>
<dbReference type="Pfam" id="PF02759">
    <property type="entry name" value="RUN"/>
    <property type="match status" value="1"/>
</dbReference>
<dbReference type="SMART" id="SM01175">
    <property type="entry name" value="DUF4206"/>
    <property type="match status" value="1"/>
</dbReference>
<dbReference type="InterPro" id="IPR025258">
    <property type="entry name" value="RH_dom"/>
</dbReference>
<evidence type="ECO:0000256" key="4">
    <source>
        <dbReference type="ARBA" id="ARBA00022737"/>
    </source>
</evidence>
<evidence type="ECO:0000256" key="1">
    <source>
        <dbReference type="ARBA" id="ARBA00004603"/>
    </source>
</evidence>
<feature type="compositionally biased region" description="Basic and acidic residues" evidence="9">
    <location>
        <begin position="352"/>
        <end position="369"/>
    </location>
</feature>
<dbReference type="PANTHER" id="PTHR12326:SF12">
    <property type="entry name" value="PLECKSTRIN HOMOLOGY AND RUN DOMAIN CONTAINING M1"/>
    <property type="match status" value="1"/>
</dbReference>
<keyword evidence="6" id="KW-0863">Zinc-finger</keyword>
<evidence type="ECO:0000256" key="8">
    <source>
        <dbReference type="ARBA" id="ARBA00023006"/>
    </source>
</evidence>
<accession>A0A2P2I4M6</accession>
<evidence type="ECO:0000313" key="11">
    <source>
        <dbReference type="EMBL" id="LAB68987.1"/>
    </source>
</evidence>
<protein>
    <submittedName>
        <fullName evidence="11">Pleckstrin homology domain-containing family M member 1-like</fullName>
    </submittedName>
</protein>
<comment type="subcellular location">
    <subcellularLocation>
        <location evidence="1">Late endosome</location>
    </subcellularLocation>
</comment>